<evidence type="ECO:0000259" key="2">
    <source>
        <dbReference type="PROSITE" id="PS50910"/>
    </source>
</evidence>
<feature type="region of interest" description="Disordered" evidence="1">
    <location>
        <begin position="3191"/>
        <end position="3229"/>
    </location>
</feature>
<evidence type="ECO:0000313" key="3">
    <source>
        <dbReference type="EMBL" id="CAH3174210.1"/>
    </source>
</evidence>
<evidence type="ECO:0000313" key="4">
    <source>
        <dbReference type="Proteomes" id="UP001159427"/>
    </source>
</evidence>
<dbReference type="NCBIfam" id="NF047352">
    <property type="entry name" value="P_loop_sacsin"/>
    <property type="match status" value="3"/>
</dbReference>
<dbReference type="EMBL" id="CALNXI010001652">
    <property type="protein sequence ID" value="CAH3174210.1"/>
    <property type="molecule type" value="Genomic_DNA"/>
</dbReference>
<gene>
    <name evidence="3" type="ORF">PEVE_00009443</name>
</gene>
<proteinExistence type="predicted"/>
<feature type="domain" description="HEPN" evidence="2">
    <location>
        <begin position="4331"/>
        <end position="4442"/>
    </location>
</feature>
<dbReference type="PROSITE" id="PS50910">
    <property type="entry name" value="HEPN"/>
    <property type="match status" value="1"/>
</dbReference>
<keyword evidence="4" id="KW-1185">Reference proteome</keyword>
<dbReference type="InterPro" id="IPR007842">
    <property type="entry name" value="HEPN_dom"/>
</dbReference>
<dbReference type="SUPFAM" id="SSF81593">
    <property type="entry name" value="Nucleotidyltransferase substrate binding subunit/domain"/>
    <property type="match status" value="1"/>
</dbReference>
<dbReference type="SMART" id="SM00748">
    <property type="entry name" value="HEPN"/>
    <property type="match status" value="1"/>
</dbReference>
<comment type="caution">
    <text evidence="3">The sequence shown here is derived from an EMBL/GenBank/DDBJ whole genome shotgun (WGS) entry which is preliminary data.</text>
</comment>
<dbReference type="SUPFAM" id="SSF55874">
    <property type="entry name" value="ATPase domain of HSP90 chaperone/DNA topoisomerase II/histidine kinase"/>
    <property type="match status" value="3"/>
</dbReference>
<name>A0ABN8R7Y8_9CNID</name>
<dbReference type="InterPro" id="IPR036890">
    <property type="entry name" value="HATPase_C_sf"/>
</dbReference>
<dbReference type="Proteomes" id="UP001159427">
    <property type="component" value="Unassembled WGS sequence"/>
</dbReference>
<organism evidence="3 4">
    <name type="scientific">Porites evermanni</name>
    <dbReference type="NCBI Taxonomy" id="104178"/>
    <lineage>
        <taxon>Eukaryota</taxon>
        <taxon>Metazoa</taxon>
        <taxon>Cnidaria</taxon>
        <taxon>Anthozoa</taxon>
        <taxon>Hexacorallia</taxon>
        <taxon>Scleractinia</taxon>
        <taxon>Fungiina</taxon>
        <taxon>Poritidae</taxon>
        <taxon>Porites</taxon>
    </lineage>
</organism>
<dbReference type="InterPro" id="IPR058210">
    <property type="entry name" value="SACS/Nov_dom"/>
</dbReference>
<dbReference type="PANTHER" id="PTHR15600:SF42">
    <property type="entry name" value="SACSIN"/>
    <property type="match status" value="1"/>
</dbReference>
<dbReference type="Gene3D" id="1.20.120.330">
    <property type="entry name" value="Nucleotidyltransferases domain 2"/>
    <property type="match status" value="1"/>
</dbReference>
<dbReference type="InterPro" id="IPR036869">
    <property type="entry name" value="J_dom_sf"/>
</dbReference>
<evidence type="ECO:0000256" key="1">
    <source>
        <dbReference type="SAM" id="MobiDB-lite"/>
    </source>
</evidence>
<dbReference type="PANTHER" id="PTHR15600">
    <property type="entry name" value="SACSIN"/>
    <property type="match status" value="1"/>
</dbReference>
<protein>
    <recommendedName>
        <fullName evidence="2">HEPN domain-containing protein</fullName>
    </recommendedName>
</protein>
<accession>A0ABN8R7Y8</accession>
<sequence length="4451" mass="507726">MSLRGLFKPQLFLVDEDDDGFNLIQPSLIQQLKTILDQYPDDGQILKELIQNAEDAGATQVKFLHDLHSYGTEKLHSEGLGQFQGPALYAYNNAEFTKEDWKGIRMLCDSIKVKDPMKVGRFGLGFKSVFHVTDLPSILSGSQIGVIDPHEEYFSEGRNRRTGYSWKITDDRHIMDNIPDQFAPYKGIFDCTDDVFSRGWYNGTLFRFPLRHRPSDLSQTLYSAEKVHTLFEGFMADAHLILLFLQHLESIELYVRGEYDDKPRKTFQVRITDESLYLVQEKREEFHNKISTDRLLPHPVQVTYPITVETVHFSQGSETTQRHSFLVTNYFCGEEISSEFQTLAKDQSLSYLPLVGVAMALPASFRERTPKIQGHVFCFLPLPVQKTSLTGLPVHVNGFFALSQNRRYIKSPNAEQEDQELTDKSLLWNRCLLEEALPRAYAAMLLEAINEKSYNIQEETVYKAWPNVDAMDQKWKRLQNPLLEILCSANVVYTKASGGKWLKVEDAVLDTLDEHQPKELLVSVLLEAHQNVASLPDYVLKAFTAVGNKPVIKEITPILVRQILEKIPSSYRKLGRMEKLNLLAFILNGIDENFADLIGLELLPVSSGAFKCFASLSNCDEAVYVCSPDHPRKMFLSLDHQFLDQDLDGNLLKMMEKVAKKGCTQLKFLGQDDVASLLSKSLPPEWSQGEAIFWYHGSDYHNHPGLDWLELVWNYFRTYFTTNDGLCEFTGLPLIPHDMSQVPISLSRLQQPSKIVVKSLHDECLDETLIQSLKHLGLVIIQQCPSYLTLHPAVVNAFIYPPSPRGVLKALSACPSVVGYNKHSLTDGGKRSLRKFFSKESWLEPQAKQLLRTLPLFETVNKCFVSGEEDLCAAPPEGSYPVSPRQDLIDVTHDDSKRLARLLGIRCFSPIEFFLEILIPDLKGGHYSNEEMDRLMGFVMERFHVYAGADPRFLGAMKSLPFVPSKNRRVRAMDLFDPGIELLKRMLAEEDVFPVGEQYTNPAALVVLNKLGMKSEREISAEDLYRSARKIAQMSNLKEAKRKSETIMSYLESNSTTLQQTVSAVRLTQLLRDVPWVSEVNERPFGVPVSLYSTKETSKAQFYKPTEVTSEDKVNLIGTVKPIVRVDSSSQLAKCFGWDKMPDALDVAQHLKTVVSHYTPGEKQYYISIVKDIYAYLNQTEHPEAIKEALEGIENSRWIWNGDGFSPPGAILAERPPIDLTPFISSLPSEVLQFSNFFSRFGMKEHCDSLSFVQVLHLIKQKYESGHEYSNTEVKRDLQLSADILNEIKPNVGEQLPSEIQEKVLIPTHVEGDSYVRLVPVKDCMYCDHEWLEDGTPAEEEKDCFFVHPNISNSTAELLQVRTLRNQLLEADEIGDEFGQEEKLTRRLNKLLEEYTDGFSVPKELIQNADDAGATEVRFLYDERTNEDAMTCLIDEGMKECQGPALWVYNDAEFKDEDFENITKLNGGTKEQETEKIGKFGLGFNTVYNLTDIPMFLSRNYFVIFDPNTFYLGKAIRNKRKPGIRIDVNKKPEKKRKFKNQFKPFNDIFGCDLHLNKADNSFPGTLFRFPLRTREQAVKSEIKQLHYDNSQMRELLEIFVRGAKTLLLFTQNVFQVSIFHLPRESMENTQPELMFQVTKSLSEAGIIRELSFPVILQSQLINDSPDHVNLLKQCNFLRASSEVVKQAGDAKETNGNLLRSSLTVDITSNVTESGRSFFGDKVNVQDEFEVWVVASSMGKGKAMQYSVNGRSLLPAAAVAVQLIPQESEKFAPKPVVSHTVGGKIHPNGTVFCYLPLPIHSGLPVHINGAFAVASSRRHLQQKTEDDKACAGVEWNNVLLNDSVSAAYLDLLEDMKQVAGMYLFHTLWPRACEMEPSFEPLARSFYQQVASGCYSLFTDGNRWTDINHVVFLDPYFRHDQLVGDISFAALKMLVKENEVVVDLPKDVFQSFFTYDLEEKIQLKMYDKERFFSELLFPNITSLSPHMRDKLVLYALDDAKGTFDRLLQTHACIPASPGGKALKNPAELVNPNKKIAQVFNSEDQRFPFGTKEDFLDTVRLAKLEQLGMMGDDAPWGVFEERANSIRILNEDSSKAASDRAKALIDLLERKLCSVVVSSVPEILCKNLLRIKFLPVAAKPENFPLPWRGGDRRPERRATLVSPEEAFQRDQMYLVCCSEYLVDLYIPFFVAKLFQLDKKKPTIQQIVRQLDEASTVNENLNSKQFEEVSNTILEVYKYLNTALFEEQIDGNQVRSLFQQNRYILVGSEFVHAKRLAFSMPVDCSPYLQKLPDDLARRFQSLMKSAGVKQAFEGVDFITSLEEMKTKFQEEVLDRENLQTAVNLTRQLGDYLKDCDEFDETQQSIYLPDSQGIMRLACELCVDDCEWIDDETGVYFANNMIPHPSCILLGVKTRRAEALNRFAVGIPFGQKEKLTNRIRFLLTQYPSKKEILKEIVQNADDAEATEICFIKDPRNHCDERVFEDSWKPLQGPALCVYNNKPFRETDIEGIQTLGEGSKGDDPNKTGQYGVGFNVVYHLTDVPSFTSSGEEIGDVLCVFDPHCKYIPGATQQEPGMMFRKTGKLRGMFPDVFACYLEEHFPTENSTMFRFPLRTRDMAENSDISSSPVILEDLESMMEALKSELFEVLLFVNNIRKITLCHIDESGEVVSSYFVEANVSANDASKREQFANFVKQIGKVQRENADFRASHAKLRKCSYVLNLKDNFGKVENWLIVQQIGFDNELGTKIADGSVNGYLRLLPRGGVASLLQDVSTQSESIEREHKAYCFLPLPVETGLPLHINGNFALDHETRRSLWTDKNDRSRIDWNNGLIKYVIASCYLTLLDKVRSLLEIPVTKSTEVVTLSCSKADLVDKIRYYERLFPLAGLTSQYWMDLVASVYQGMNYKRMRLLPVVNDCTSDKSTPRVELKWLPPTGNGGEKAFFNTLRKDDDCFEKGQQRKADAKEDGQEDKKKMSFEQILLQTGFNIVALNLSVYAAMKHSDINPCFISPSAVMEFYKSFSCEGSVSKIGSLPIDVKETPFENVEGVLLVLKYCKDSETFLADLSGLPLLVTQDNRLQAFSASEPKFLSRHHSILPRCRELFVHSRVKYTIFSSSKSLTAPVFKHFDVESFAVNLHQTLPRDVFNVEQYVKWYPEQKRDPNPEWIQKTWKFLNEEASNALKEAEISKEEQFKSIQTTDGGDEVNTKGIQSKEKMNTRGLQESDEMDTETTQLTEQERGDIIRKVLEPLKNWTIIPCTKAISDVNAYKVQVEHFLAPLSLAESVLDLRNYESPSALLVAAVKKLRLPELNYSVLPADTPGLAPQLVASLRSPSSLLTSFRHMLTINSCALDEKLTTPDCLKVLTYFSESLHHLQEEDKPTLRQLPFYEAKHGGLVRLQSKRVYVVPSDIPGKEMEILERQCNVVFLTSKKRLFSLFKFLGFEFISPIDLYCNFILKHFWLLSDKTRLEHLKNIRDKILEDESLEAMEKKTLLNCLTKTEIVPSKDGTLKKASCYYDPTNEVFSTILTDDMFPSEPFKDKRWMSFWKMVGLIHEVSIDLFKQFANEVSREGATQRTENTDEKSRVLVDHLFSRENVLEEGILQDVRDLRFLVSYSVGEQLREIHQQFGQDDSQTPYIAFQGSVLQTDAEIAWTIAPILPEWLVPKYYDSVLCELNVLKPTLELVTSHLVNIVCEMVRKDESEISQEQFSTRMSVMAKIYRFLQKEAMSSAFVKNRLKDTPCILVEQGSRLVNAEQVVIELYENLEIRPYLYKMPSEHGEFKQFFEYLGSSPSVQLSHYTRILDLLHEKCMEKSLDVNEQDISLKAVKGIFEVLQGNPDGNHYISSLYLPATCLFGSIEDETARPIVLRKATELLYDDAPYYHDRIRNFRQLFVVDLKKSNVCRNSSSNYRELVLLLPAALQPKMLSSALEEKLAESRDNGTFLEASITGSLKRMLHSEEFYRGIARLIRHSSHKNQQKVDEHFVTSLRTTLKSIELRGMRKIVTHLLYNGSVIPGSEKEVSYFLEKVNQSDKEIWNVYISAVEDEAENMSAIDLTLSQVINGECNGLLQDTVVCIPSMLHSQHGKIKSLLDRMKIRQDDSLDSEGADFVPELGRFIPIEDHHLLSPAFKPLLPGEYVGFEVEDPSLQLEEGDATYIYAVIIHEVATNEVTLFSKSYKIDIGHENVAPATDLYQFCRFEDIISTTGEHLDFQSASKKQEILDNVSRAIREAYCLPADKRRNVMKRLFLQWYPDINPGNDTFCSQVSQHIRSEIQKMEGEDASYDAFFDCWEKRGRRLALWRQEYLKTYSRHYGEQTWELPPSFCIANPQPGEAKRWFRQAEDDLAASCNDIESHTPSYAWACFKCHQAAEKALKAAQYAEDAFKSNKHDLEGIARRLKDHQLITLSQKLEGLLGSSTRMRYPDQLSFPEIPKDVYSEQDALRAIELAREIVEQVGRKFL</sequence>
<dbReference type="Pfam" id="PF25794">
    <property type="entry name" value="SACS"/>
    <property type="match status" value="3"/>
</dbReference>
<dbReference type="Pfam" id="PF05168">
    <property type="entry name" value="HEPN"/>
    <property type="match status" value="1"/>
</dbReference>
<dbReference type="Gene3D" id="1.10.287.110">
    <property type="entry name" value="DnaJ domain"/>
    <property type="match status" value="1"/>
</dbReference>
<dbReference type="InterPro" id="IPR052972">
    <property type="entry name" value="Sacsin_chaperone_reg"/>
</dbReference>
<reference evidence="3 4" key="1">
    <citation type="submission" date="2022-05" db="EMBL/GenBank/DDBJ databases">
        <authorList>
            <consortium name="Genoscope - CEA"/>
            <person name="William W."/>
        </authorList>
    </citation>
    <scope>NUCLEOTIDE SEQUENCE [LARGE SCALE GENOMIC DNA]</scope>
</reference>